<name>A0A418MIS6_9BACT</name>
<comment type="caution">
    <text evidence="2">The sequence shown here is derived from an EMBL/GenBank/DDBJ whole genome shotgun (WGS) entry which is preliminary data.</text>
</comment>
<feature type="transmembrane region" description="Helical" evidence="1">
    <location>
        <begin position="268"/>
        <end position="289"/>
    </location>
</feature>
<feature type="transmembrane region" description="Helical" evidence="1">
    <location>
        <begin position="328"/>
        <end position="351"/>
    </location>
</feature>
<keyword evidence="3" id="KW-1185">Reference proteome</keyword>
<feature type="transmembrane region" description="Helical" evidence="1">
    <location>
        <begin position="357"/>
        <end position="379"/>
    </location>
</feature>
<keyword evidence="1" id="KW-0812">Transmembrane</keyword>
<evidence type="ECO:0000256" key="1">
    <source>
        <dbReference type="SAM" id="Phobius"/>
    </source>
</evidence>
<dbReference type="OrthoDB" id="1491846at2"/>
<feature type="transmembrane region" description="Helical" evidence="1">
    <location>
        <begin position="213"/>
        <end position="231"/>
    </location>
</feature>
<dbReference type="Pfam" id="PF26314">
    <property type="entry name" value="MptA_B_family"/>
    <property type="match status" value="1"/>
</dbReference>
<evidence type="ECO:0000313" key="2">
    <source>
        <dbReference type="EMBL" id="RIV27319.1"/>
    </source>
</evidence>
<proteinExistence type="predicted"/>
<dbReference type="EMBL" id="QXED01000001">
    <property type="protein sequence ID" value="RIV27319.1"/>
    <property type="molecule type" value="Genomic_DNA"/>
</dbReference>
<accession>A0A418MIS6</accession>
<feature type="transmembrane region" description="Helical" evidence="1">
    <location>
        <begin position="65"/>
        <end position="82"/>
    </location>
</feature>
<keyword evidence="1" id="KW-0472">Membrane</keyword>
<dbReference type="RefSeq" id="WP_119666170.1">
    <property type="nucleotide sequence ID" value="NZ_QXED01000001.1"/>
</dbReference>
<organism evidence="2 3">
    <name type="scientific">Fibrisoma montanum</name>
    <dbReference type="NCBI Taxonomy" id="2305895"/>
    <lineage>
        <taxon>Bacteria</taxon>
        <taxon>Pseudomonadati</taxon>
        <taxon>Bacteroidota</taxon>
        <taxon>Cytophagia</taxon>
        <taxon>Cytophagales</taxon>
        <taxon>Spirosomataceae</taxon>
        <taxon>Fibrisoma</taxon>
    </lineage>
</organism>
<evidence type="ECO:0000313" key="3">
    <source>
        <dbReference type="Proteomes" id="UP000283523"/>
    </source>
</evidence>
<reference evidence="2 3" key="1">
    <citation type="submission" date="2018-08" db="EMBL/GenBank/DDBJ databases">
        <title>Fibrisoma montanum sp. nov., isolated from Danxia mountain soil.</title>
        <authorList>
            <person name="Huang Y."/>
        </authorList>
    </citation>
    <scope>NUCLEOTIDE SEQUENCE [LARGE SCALE GENOMIC DNA]</scope>
    <source>
        <strain evidence="2 3">HYT19</strain>
    </source>
</reference>
<gene>
    <name evidence="2" type="ORF">DYU11_03120</name>
</gene>
<protein>
    <submittedName>
        <fullName evidence="2">DUF2029 domain-containing protein</fullName>
    </submittedName>
</protein>
<dbReference type="Proteomes" id="UP000283523">
    <property type="component" value="Unassembled WGS sequence"/>
</dbReference>
<keyword evidence="1" id="KW-1133">Transmembrane helix</keyword>
<feature type="transmembrane region" description="Helical" evidence="1">
    <location>
        <begin position="34"/>
        <end position="53"/>
    </location>
</feature>
<sequence length="457" mass="51616">MIKTPFPVNRLVAIGSAAAYCLLAYTVPRQNFGLLFMIMLALFLGYSSMVMPYRFTGAKKQQPDPFLFAAAIVFRLLLLFALPCLSDDVYRFIWDGRLLAHGHNPYLYLPRELLNTTMAREAGLNEALFGQLNSPDYFTVYPPLNQAMFGLAAYLAPASLPGAVMWLRIPILLSEIGSLWLMTQLLRRFRLNPNLALLYGLNPLVIIELTGNVHYEAVVIFFCLLAVWWLVSEKTTLSAIALSLAIATKLVPLLFIPLAIRVLGWRRGILYAVVVGLCTLSLFLPFASVELVRNIFSSINLYFQKFEFNASVYYVLRAIGYWIKGYNAIEFIGFWLSVVTALSILWISFRWRNVTPAVQILGIMSIYFALATTVHPWYATTLVAASVFTRFRYPLVWSALIPLSYATYQVTPYQENLWLTAVEYGIVVLVASLEIRLPRLVEPNEKATGVPTDGFHL</sequence>
<feature type="transmembrane region" description="Helical" evidence="1">
    <location>
        <begin position="237"/>
        <end position="256"/>
    </location>
</feature>
<dbReference type="AlphaFoldDB" id="A0A418MIS6"/>